<dbReference type="AlphaFoldDB" id="A0A853KZF3"/>
<feature type="compositionally biased region" description="Basic and acidic residues" evidence="1">
    <location>
        <begin position="187"/>
        <end position="201"/>
    </location>
</feature>
<evidence type="ECO:0000313" key="3">
    <source>
        <dbReference type="Proteomes" id="UP000094009"/>
    </source>
</evidence>
<proteinExistence type="predicted"/>
<gene>
    <name evidence="2" type="ORF">TH4_07750</name>
</gene>
<sequence length="335" mass="36522">MHFTHGMYDFQKYNTKFLFIKRAMARYHNAPTCSSISGRYQCGIEQMAFANRISDLARTLAQYPTFVTVMGNKVDVRTKEQLATLAAETAKLEALAAEGDTAIANGTCKDPAGLSSRLDFNTSQISSLLTAFAAQDSERLKSMSIISKQKFDGYAKNRLGAEKRFADEVSTLLTQEAKAVAGLAKSESGKPDAKPDTKPDAGPESPSTPKPEDRVKPPPSKIPSVQDTISALPGYLRATIPEIVKKYDDAALSTQSKSYADSAIKLGANSSEAVRIYVVLVFTFGPDFLSSTTKIGWVNDIINNPQLGTIDQRILILRNAVEMRRKLDLPILDAA</sequence>
<protein>
    <submittedName>
        <fullName evidence="2">Uncharacterized protein</fullName>
    </submittedName>
</protein>
<dbReference type="Proteomes" id="UP000094009">
    <property type="component" value="Unassembled WGS sequence"/>
</dbReference>
<feature type="region of interest" description="Disordered" evidence="1">
    <location>
        <begin position="181"/>
        <end position="226"/>
    </location>
</feature>
<evidence type="ECO:0000313" key="2">
    <source>
        <dbReference type="EMBL" id="OAZ10142.1"/>
    </source>
</evidence>
<name>A0A853KZF3_9PROT</name>
<reference evidence="2 3" key="1">
    <citation type="submission" date="2014-07" db="EMBL/GenBank/DDBJ databases">
        <title>Draft genome sequence of Thalassospira tepidiphila 1-1B.</title>
        <authorList>
            <person name="Lai Q."/>
            <person name="Shao Z."/>
        </authorList>
    </citation>
    <scope>NUCLEOTIDE SEQUENCE [LARGE SCALE GENOMIC DNA]</scope>
    <source>
        <strain evidence="2 3">MCCC 1A03514</strain>
    </source>
</reference>
<dbReference type="EMBL" id="JPVZ01000003">
    <property type="protein sequence ID" value="OAZ10142.1"/>
    <property type="molecule type" value="Genomic_DNA"/>
</dbReference>
<accession>A0A853KZF3</accession>
<comment type="caution">
    <text evidence="2">The sequence shown here is derived from an EMBL/GenBank/DDBJ whole genome shotgun (WGS) entry which is preliminary data.</text>
</comment>
<organism evidence="2 3">
    <name type="scientific">Thalassospira tepidiphila MCCC 1A03514</name>
    <dbReference type="NCBI Taxonomy" id="1177930"/>
    <lineage>
        <taxon>Bacteria</taxon>
        <taxon>Pseudomonadati</taxon>
        <taxon>Pseudomonadota</taxon>
        <taxon>Alphaproteobacteria</taxon>
        <taxon>Rhodospirillales</taxon>
        <taxon>Thalassospiraceae</taxon>
        <taxon>Thalassospira</taxon>
    </lineage>
</organism>
<evidence type="ECO:0000256" key="1">
    <source>
        <dbReference type="SAM" id="MobiDB-lite"/>
    </source>
</evidence>